<sequence>MVVRFPSQSDQGEPEPGAERLAAVTPLHRRPGSPRKRPPSPASESSSLAPDEPDVTRPGGQDGNLAVRRTVRPVAELPRAQGVSAQGGALWNDTWAPEPPVAAPAREDGSGEERERLGRRATGFTIRQLARRGMSRWELEQLLTMREIPSEVYGPELDRLEAMGAIDDARSQRRSPSRSTAGKGSGSRPSSRTSSGGASTRS</sequence>
<dbReference type="Proteomes" id="UP000001306">
    <property type="component" value="Chromosome"/>
</dbReference>
<feature type="region of interest" description="Disordered" evidence="1">
    <location>
        <begin position="1"/>
        <end position="119"/>
    </location>
</feature>
<dbReference type="AlphaFoldDB" id="Q6AE01"/>
<evidence type="ECO:0000313" key="2">
    <source>
        <dbReference type="EMBL" id="AAT89395.1"/>
    </source>
</evidence>
<proteinExistence type="predicted"/>
<feature type="compositionally biased region" description="Basic residues" evidence="1">
    <location>
        <begin position="27"/>
        <end position="38"/>
    </location>
</feature>
<gene>
    <name evidence="2" type="ordered locus">Lxx16020</name>
</gene>
<dbReference type="KEGG" id="lxx:Lxx16020"/>
<evidence type="ECO:0000313" key="3">
    <source>
        <dbReference type="Proteomes" id="UP000001306"/>
    </source>
</evidence>
<feature type="compositionally biased region" description="Low complexity" evidence="1">
    <location>
        <begin position="186"/>
        <end position="202"/>
    </location>
</feature>
<dbReference type="HOGENOM" id="CLU_1353237_0_0_11"/>
<accession>Q6AE01</accession>
<evidence type="ECO:0000256" key="1">
    <source>
        <dbReference type="SAM" id="MobiDB-lite"/>
    </source>
</evidence>
<reference evidence="2 3" key="1">
    <citation type="journal article" date="2004" name="Mol. Plant Microbe Interact.">
        <title>The genome sequence of the Gram-positive sugarcane pathogen Leifsonia xyli subsp. xyli.</title>
        <authorList>
            <person name="Monteiro-Vitorello C.B."/>
            <person name="Camargo L.E.A."/>
            <person name="Van Sluys M.A."/>
            <person name="Kitajima J.P."/>
            <person name="Truffi D."/>
            <person name="do Amaral A.M."/>
            <person name="Harakava R."/>
            <person name="de Oliveira J.C.F."/>
            <person name="Wood D."/>
            <person name="de Oliveira M.C."/>
            <person name="Miyaki C.Y."/>
            <person name="Takita M.A."/>
            <person name="da Silva A.C.R."/>
            <person name="Furlan L.R."/>
            <person name="Carraro D.M."/>
            <person name="Camarotte G."/>
            <person name="Almeida N.F. Jr."/>
            <person name="Carrer H."/>
            <person name="Coutinho L.L."/>
            <person name="El-Dorry H.A."/>
            <person name="Ferro M.I.T."/>
            <person name="Gagliardi P.R."/>
            <person name="Giglioti E."/>
            <person name="Goldman M.H.S."/>
            <person name="Goldman G.H."/>
            <person name="Kimura E.T."/>
            <person name="Ferro E.S."/>
            <person name="Kuramae E.E."/>
            <person name="Lemos E.G.M."/>
            <person name="Lemos M.V.F."/>
            <person name="Mauro S.M.Z."/>
            <person name="Machado M.A."/>
            <person name="Marino C.L."/>
            <person name="Menck C.F."/>
            <person name="Nunes L.R."/>
            <person name="Oliveira R.C."/>
            <person name="Pereira G.G."/>
            <person name="Siqueira W."/>
            <person name="de Souza A.A."/>
            <person name="Tsai S.M."/>
            <person name="Zanca A.S."/>
            <person name="Simpson A.J.G."/>
            <person name="Brumbley S.M."/>
            <person name="Setubal J.C."/>
        </authorList>
    </citation>
    <scope>NUCLEOTIDE SEQUENCE [LARGE SCALE GENOMIC DNA]</scope>
    <source>
        <strain evidence="2 3">CTCB07</strain>
    </source>
</reference>
<dbReference type="STRING" id="281090.Lxx16020"/>
<name>Q6AE01_LEIXX</name>
<protein>
    <submittedName>
        <fullName evidence="2">Uncharacterized protein</fullName>
    </submittedName>
</protein>
<feature type="compositionally biased region" description="Polar residues" evidence="1">
    <location>
        <begin position="1"/>
        <end position="11"/>
    </location>
</feature>
<dbReference type="eggNOG" id="COG2137">
    <property type="taxonomic scope" value="Bacteria"/>
</dbReference>
<keyword evidence="3" id="KW-1185">Reference proteome</keyword>
<feature type="compositionally biased region" description="Basic and acidic residues" evidence="1">
    <location>
        <begin position="105"/>
        <end position="118"/>
    </location>
</feature>
<dbReference type="EMBL" id="AE016822">
    <property type="protein sequence ID" value="AAT89395.1"/>
    <property type="molecule type" value="Genomic_DNA"/>
</dbReference>
<feature type="region of interest" description="Disordered" evidence="1">
    <location>
        <begin position="163"/>
        <end position="202"/>
    </location>
</feature>
<organism evidence="2 3">
    <name type="scientific">Leifsonia xyli subsp. xyli (strain CTCB07)</name>
    <dbReference type="NCBI Taxonomy" id="281090"/>
    <lineage>
        <taxon>Bacteria</taxon>
        <taxon>Bacillati</taxon>
        <taxon>Actinomycetota</taxon>
        <taxon>Actinomycetes</taxon>
        <taxon>Micrococcales</taxon>
        <taxon>Microbacteriaceae</taxon>
        <taxon>Leifsonia</taxon>
    </lineage>
</organism>